<dbReference type="EMBL" id="SNRW01000768">
    <property type="protein sequence ID" value="KAA6399362.1"/>
    <property type="molecule type" value="Genomic_DNA"/>
</dbReference>
<dbReference type="InterPro" id="IPR013320">
    <property type="entry name" value="ConA-like_dom_sf"/>
</dbReference>
<dbReference type="AlphaFoldDB" id="A0A5J4WXS0"/>
<comment type="caution">
    <text evidence="2">The sequence shown here is derived from an EMBL/GenBank/DDBJ whole genome shotgun (WGS) entry which is preliminary data.</text>
</comment>
<evidence type="ECO:0000313" key="3">
    <source>
        <dbReference type="Proteomes" id="UP000324800"/>
    </source>
</evidence>
<feature type="compositionally biased region" description="Polar residues" evidence="1">
    <location>
        <begin position="14"/>
        <end position="31"/>
    </location>
</feature>
<dbReference type="OrthoDB" id="5951542at2759"/>
<gene>
    <name evidence="2" type="ORF">EZS28_005108</name>
</gene>
<reference evidence="2 3" key="1">
    <citation type="submission" date="2019-03" db="EMBL/GenBank/DDBJ databases">
        <title>Single cell metagenomics reveals metabolic interactions within the superorganism composed of flagellate Streblomastix strix and complex community of Bacteroidetes bacteria on its surface.</title>
        <authorList>
            <person name="Treitli S.C."/>
            <person name="Kolisko M."/>
            <person name="Husnik F."/>
            <person name="Keeling P."/>
            <person name="Hampl V."/>
        </authorList>
    </citation>
    <scope>NUCLEOTIDE SEQUENCE [LARGE SCALE GENOMIC DNA]</scope>
    <source>
        <strain evidence="2">ST1C</strain>
    </source>
</reference>
<evidence type="ECO:0000256" key="1">
    <source>
        <dbReference type="SAM" id="MobiDB-lite"/>
    </source>
</evidence>
<feature type="region of interest" description="Disordered" evidence="1">
    <location>
        <begin position="14"/>
        <end position="43"/>
    </location>
</feature>
<accession>A0A5J4WXS0</accession>
<dbReference type="InterPro" id="IPR043136">
    <property type="entry name" value="B30.2/SPRY_sf"/>
</dbReference>
<feature type="region of interest" description="Disordered" evidence="1">
    <location>
        <begin position="270"/>
        <end position="289"/>
    </location>
</feature>
<organism evidence="2 3">
    <name type="scientific">Streblomastix strix</name>
    <dbReference type="NCBI Taxonomy" id="222440"/>
    <lineage>
        <taxon>Eukaryota</taxon>
        <taxon>Metamonada</taxon>
        <taxon>Preaxostyla</taxon>
        <taxon>Oxymonadida</taxon>
        <taxon>Streblomastigidae</taxon>
        <taxon>Streblomastix</taxon>
    </lineage>
</organism>
<dbReference type="SUPFAM" id="SSF49899">
    <property type="entry name" value="Concanavalin A-like lectins/glucanases"/>
    <property type="match status" value="1"/>
</dbReference>
<protein>
    <recommendedName>
        <fullName evidence="4">SPRY domain-containing protein</fullName>
    </recommendedName>
</protein>
<dbReference type="Proteomes" id="UP000324800">
    <property type="component" value="Unassembled WGS sequence"/>
</dbReference>
<name>A0A5J4WXS0_9EUKA</name>
<dbReference type="Gene3D" id="2.60.120.920">
    <property type="match status" value="1"/>
</dbReference>
<evidence type="ECO:0000313" key="2">
    <source>
        <dbReference type="EMBL" id="KAA6399362.1"/>
    </source>
</evidence>
<sequence length="528" mass="59882">MAVAVGWTPQMASFRQQKRQYQGTPPQQSPGTYGYDETPQFDPEHEVAVQEIKQSMSQQAQRLRQEGLDESEQILALQQAILGAMGTSDSRAITRECGVLEASGGLVGMSDSVEVHALTGALLTLIGLRTARSARDVDFACICAPLITMLFSQDNEISSTAKLVLFQLAGQNKKAVDGMLNVCLHDRAAELLDKQIPPSFPLPQNKFFIVPETVLLNVMDILDLSFTQSNSLELFQSEKLRTALEKIKTSHPSMNAQRKATMFLSYFDRNSPTKKRSKQSQNSYEDQRRDEYVSDIEHFTDSTVQAIYERMRVTEERAKAVEVENQHLREGLQRLRMQQNPYEEDYQVGNVSTKYTRLDELRKRLRRVTALKDGFCCIPIDLIVYEGIYKCEIEFSGNNNIDGRGVGIMRAHLDVPYPCAPWEPPNRDYMLHYSGYTGATWHKGDNTPGNGRFEDDVHVIGMEVNMKSGTMHFFCCGEQQKVFVTGISEPIRFYGYIFYKNSMMTVNSLRRLQAPTAEKLPGEKAIRW</sequence>
<evidence type="ECO:0008006" key="4">
    <source>
        <dbReference type="Google" id="ProtNLM"/>
    </source>
</evidence>
<proteinExistence type="predicted"/>